<evidence type="ECO:0000313" key="2">
    <source>
        <dbReference type="EMBL" id="QUV95650.1"/>
    </source>
</evidence>
<dbReference type="Proteomes" id="UP000677668">
    <property type="component" value="Chromosome 2"/>
</dbReference>
<dbReference type="InterPro" id="IPR011322">
    <property type="entry name" value="N-reg_PII-like_a/b"/>
</dbReference>
<dbReference type="PANTHER" id="PTHR35983:SF1">
    <property type="entry name" value="UPF0166 PROTEIN TM_0021"/>
    <property type="match status" value="1"/>
</dbReference>
<dbReference type="Pfam" id="PF02641">
    <property type="entry name" value="DUF190"/>
    <property type="match status" value="1"/>
</dbReference>
<proteinExistence type="inferred from homology"/>
<dbReference type="RefSeq" id="WP_211423866.1">
    <property type="nucleotide sequence ID" value="NZ_CP072643.1"/>
</dbReference>
<name>A0ABX8B3T9_9BACT</name>
<dbReference type="PANTHER" id="PTHR35983">
    <property type="entry name" value="UPF0166 PROTEIN TM_0021"/>
    <property type="match status" value="1"/>
</dbReference>
<dbReference type="InterPro" id="IPR015867">
    <property type="entry name" value="N-reg_PII/ATP_PRibTrfase_C"/>
</dbReference>
<reference evidence="2 3" key="1">
    <citation type="submission" date="2021-03" db="EMBL/GenBank/DDBJ databases">
        <title>Genomic and phenotypic characterization of Chloracidobacterium isolates provides evidence for multiple species.</title>
        <authorList>
            <person name="Saini M.K."/>
            <person name="Costas A.M.G."/>
            <person name="Tank M."/>
            <person name="Bryant D.A."/>
        </authorList>
    </citation>
    <scope>NUCLEOTIDE SEQUENCE [LARGE SCALE GENOMIC DNA]</scope>
    <source>
        <strain evidence="2 3">N</strain>
    </source>
</reference>
<evidence type="ECO:0000256" key="1">
    <source>
        <dbReference type="ARBA" id="ARBA00010554"/>
    </source>
</evidence>
<protein>
    <submittedName>
        <fullName evidence="2">DUF190 domain-containing protein</fullName>
    </submittedName>
</protein>
<organism evidence="2 3">
    <name type="scientific">Chloracidobacterium sp. N</name>
    <dbReference type="NCBI Taxonomy" id="2821540"/>
    <lineage>
        <taxon>Bacteria</taxon>
        <taxon>Pseudomonadati</taxon>
        <taxon>Acidobacteriota</taxon>
        <taxon>Terriglobia</taxon>
        <taxon>Terriglobales</taxon>
        <taxon>Acidobacteriaceae</taxon>
        <taxon>Chloracidobacterium</taxon>
        <taxon>Chloracidobacterium aggregatum</taxon>
    </lineage>
</organism>
<keyword evidence="3" id="KW-1185">Reference proteome</keyword>
<comment type="similarity">
    <text evidence="1">Belongs to the UPF0166 family.</text>
</comment>
<dbReference type="SUPFAM" id="SSF54913">
    <property type="entry name" value="GlnB-like"/>
    <property type="match status" value="1"/>
</dbReference>
<accession>A0ABX8B3T9</accession>
<dbReference type="InterPro" id="IPR003793">
    <property type="entry name" value="UPF0166"/>
</dbReference>
<dbReference type="Gene3D" id="3.30.70.120">
    <property type="match status" value="1"/>
</dbReference>
<sequence>MAARKLEGTAQALQIFIGDDDLWETEPLHRVLVHRLRLAGVAGVTVTRGIAGFGLSGQIRAADRLGGATDLPLVVTVIDMPERIASLLPIIDELVTDGLVIRFDVEILRHQDAN</sequence>
<gene>
    <name evidence="2" type="ORF">J8C05_12540</name>
</gene>
<evidence type="ECO:0000313" key="3">
    <source>
        <dbReference type="Proteomes" id="UP000677668"/>
    </source>
</evidence>
<dbReference type="EMBL" id="CP072643">
    <property type="protein sequence ID" value="QUV95650.1"/>
    <property type="molecule type" value="Genomic_DNA"/>
</dbReference>